<keyword evidence="4" id="KW-0560">Oxidoreductase</keyword>
<dbReference type="Gene3D" id="3.30.9.10">
    <property type="entry name" value="D-Amino Acid Oxidase, subunit A, domain 2"/>
    <property type="match status" value="1"/>
</dbReference>
<dbReference type="Gene3D" id="3.50.50.60">
    <property type="entry name" value="FAD/NAD(P)-binding domain"/>
    <property type="match status" value="1"/>
</dbReference>
<evidence type="ECO:0000256" key="2">
    <source>
        <dbReference type="ARBA" id="ARBA00022630"/>
    </source>
</evidence>
<evidence type="ECO:0000259" key="5">
    <source>
        <dbReference type="Pfam" id="PF01266"/>
    </source>
</evidence>
<feature type="domain" description="FAD dependent oxidoreductase" evidence="5">
    <location>
        <begin position="7"/>
        <end position="372"/>
    </location>
</feature>
<dbReference type="EMBL" id="CAESAJ010000017">
    <property type="protein sequence ID" value="CAB4332543.1"/>
    <property type="molecule type" value="Genomic_DNA"/>
</dbReference>
<proteinExistence type="predicted"/>
<evidence type="ECO:0000313" key="6">
    <source>
        <dbReference type="EMBL" id="CAB4332543.1"/>
    </source>
</evidence>
<dbReference type="InterPro" id="IPR006076">
    <property type="entry name" value="FAD-dep_OxRdtase"/>
</dbReference>
<keyword evidence="3" id="KW-0274">FAD</keyword>
<name>A0A6J5YY26_9ZZZZ</name>
<keyword evidence="2" id="KW-0285">Flavoprotein</keyword>
<reference evidence="6" key="1">
    <citation type="submission" date="2020-05" db="EMBL/GenBank/DDBJ databases">
        <authorList>
            <person name="Chiriac C."/>
            <person name="Salcher M."/>
            <person name="Ghai R."/>
            <person name="Kavagutti S V."/>
        </authorList>
    </citation>
    <scope>NUCLEOTIDE SEQUENCE</scope>
</reference>
<dbReference type="InterPro" id="IPR045170">
    <property type="entry name" value="MTOX"/>
</dbReference>
<dbReference type="GO" id="GO:0050660">
    <property type="term" value="F:flavin adenine dinucleotide binding"/>
    <property type="evidence" value="ECO:0007669"/>
    <property type="project" value="InterPro"/>
</dbReference>
<evidence type="ECO:0000256" key="3">
    <source>
        <dbReference type="ARBA" id="ARBA00022827"/>
    </source>
</evidence>
<dbReference type="PANTHER" id="PTHR10961:SF10">
    <property type="entry name" value="FAD DEPENDENT OXIDOREDUCTASE DOMAIN-CONTAINING PROTEIN"/>
    <property type="match status" value="1"/>
</dbReference>
<evidence type="ECO:0000256" key="1">
    <source>
        <dbReference type="ARBA" id="ARBA00001974"/>
    </source>
</evidence>
<accession>A0A6J5YY26</accession>
<dbReference type="Pfam" id="PF01266">
    <property type="entry name" value="DAO"/>
    <property type="match status" value="1"/>
</dbReference>
<dbReference type="PANTHER" id="PTHR10961">
    <property type="entry name" value="PEROXISOMAL SARCOSINE OXIDASE"/>
    <property type="match status" value="1"/>
</dbReference>
<dbReference type="SUPFAM" id="SSF51905">
    <property type="entry name" value="FAD/NAD(P)-binding domain"/>
    <property type="match status" value="1"/>
</dbReference>
<dbReference type="AlphaFoldDB" id="A0A6J5YY26"/>
<dbReference type="GO" id="GO:0008115">
    <property type="term" value="F:sarcosine oxidase activity"/>
    <property type="evidence" value="ECO:0007669"/>
    <property type="project" value="TreeGrafter"/>
</dbReference>
<gene>
    <name evidence="6" type="ORF">UFOPK3770_00308</name>
</gene>
<organism evidence="6">
    <name type="scientific">freshwater metagenome</name>
    <dbReference type="NCBI Taxonomy" id="449393"/>
    <lineage>
        <taxon>unclassified sequences</taxon>
        <taxon>metagenomes</taxon>
        <taxon>ecological metagenomes</taxon>
    </lineage>
</organism>
<comment type="cofactor">
    <cofactor evidence="1">
        <name>FAD</name>
        <dbReference type="ChEBI" id="CHEBI:57692"/>
    </cofactor>
</comment>
<protein>
    <submittedName>
        <fullName evidence="6">Unannotated protein</fullName>
    </submittedName>
</protein>
<evidence type="ECO:0000256" key="4">
    <source>
        <dbReference type="ARBA" id="ARBA00023002"/>
    </source>
</evidence>
<dbReference type="InterPro" id="IPR036188">
    <property type="entry name" value="FAD/NAD-bd_sf"/>
</dbReference>
<sequence length="393" mass="42925">MREYTHIVIGKGLIGTAAAKYLAQSGDSVLIIGPDEPKDFTTSRMFASHYDQARVQRVINFSPMWTRLSVESTQAWPELQKATGIQFHNGAGCVYVAEETDSYLASVPSQAKEFGLNYTEISSVSDVANFSSAFHFDRPVVGIHEDSPAGTINPRALVLAQLAAAEQSGCHVHRHTATSVTDNDGRWEINTSDGSTFIANNIIVASGSFSNFNSLLPVTLDILVKSEVVILAEVSESTANSLATLPSLLYEIETPDFDGIYLTRPVQYPDGKWYLKMGMNQENDLCFEALDEVTSWFQGNTHEILLPQLKSEIVKLFPDIDFLSFQTKPCVISRTVTKNPYIGAVADRLLVATGCNGYSAMTSDAQGRIAATLALTGSYPEGYSAADFKVFTR</sequence>